<keyword evidence="1" id="KW-1133">Transmembrane helix</keyword>
<organism evidence="2 3">
    <name type="scientific">Alkalitalea saponilacus</name>
    <dbReference type="NCBI Taxonomy" id="889453"/>
    <lineage>
        <taxon>Bacteria</taxon>
        <taxon>Pseudomonadati</taxon>
        <taxon>Bacteroidota</taxon>
        <taxon>Bacteroidia</taxon>
        <taxon>Marinilabiliales</taxon>
        <taxon>Marinilabiliaceae</taxon>
        <taxon>Alkalitalea</taxon>
    </lineage>
</organism>
<dbReference type="EMBL" id="FUYV01000095">
    <property type="protein sequence ID" value="SKC24333.1"/>
    <property type="molecule type" value="Genomic_DNA"/>
</dbReference>
<name>A0A1T5HUG8_9BACT</name>
<gene>
    <name evidence="2" type="ORF">SAMN03080601_03636</name>
</gene>
<reference evidence="3" key="1">
    <citation type="submission" date="2017-02" db="EMBL/GenBank/DDBJ databases">
        <authorList>
            <person name="Varghese N."/>
            <person name="Submissions S."/>
        </authorList>
    </citation>
    <scope>NUCLEOTIDE SEQUENCE [LARGE SCALE GENOMIC DNA]</scope>
    <source>
        <strain evidence="3">DSM 24412</strain>
    </source>
</reference>
<protein>
    <submittedName>
        <fullName evidence="2">Uncharacterized protein</fullName>
    </submittedName>
</protein>
<evidence type="ECO:0000313" key="3">
    <source>
        <dbReference type="Proteomes" id="UP000191055"/>
    </source>
</evidence>
<sequence length="55" mass="5834">NIIPPHFANAANAGILFGGIAVRAVCNYIIYILRPIPTAYFAKMTGVGNDIEGLT</sequence>
<keyword evidence="1" id="KW-0472">Membrane</keyword>
<evidence type="ECO:0000313" key="2">
    <source>
        <dbReference type="EMBL" id="SKC24333.1"/>
    </source>
</evidence>
<dbReference type="Proteomes" id="UP000191055">
    <property type="component" value="Unassembled WGS sequence"/>
</dbReference>
<accession>A0A1T5HUG8</accession>
<keyword evidence="3" id="KW-1185">Reference proteome</keyword>
<feature type="transmembrane region" description="Helical" evidence="1">
    <location>
        <begin position="13"/>
        <end position="33"/>
    </location>
</feature>
<proteinExistence type="predicted"/>
<dbReference type="AlphaFoldDB" id="A0A1T5HUG8"/>
<keyword evidence="1" id="KW-0812">Transmembrane</keyword>
<evidence type="ECO:0000256" key="1">
    <source>
        <dbReference type="SAM" id="Phobius"/>
    </source>
</evidence>
<feature type="non-terminal residue" evidence="2">
    <location>
        <position position="1"/>
    </location>
</feature>